<dbReference type="RefSeq" id="WP_082905005.1">
    <property type="nucleotide sequence ID" value="NZ_CP014639.1"/>
</dbReference>
<comment type="similarity">
    <text evidence="7">Belongs to the MurCDEF family.</text>
</comment>
<evidence type="ECO:0000259" key="9">
    <source>
        <dbReference type="Pfam" id="PF02875"/>
    </source>
</evidence>
<evidence type="ECO:0000256" key="5">
    <source>
        <dbReference type="ARBA" id="ARBA00022741"/>
    </source>
</evidence>
<dbReference type="InterPro" id="IPR004101">
    <property type="entry name" value="Mur_ligase_C"/>
</dbReference>
<dbReference type="STRING" id="1806891.Cs308_0530"/>
<dbReference type="Gene3D" id="3.90.190.20">
    <property type="entry name" value="Mur ligase, C-terminal domain"/>
    <property type="match status" value="1"/>
</dbReference>
<evidence type="ECO:0000256" key="2">
    <source>
        <dbReference type="ARBA" id="ARBA00004752"/>
    </source>
</evidence>
<keyword evidence="7 8" id="KW-0132">Cell division</keyword>
<keyword evidence="7 8" id="KW-0133">Cell shape</keyword>
<dbReference type="GO" id="GO:0051301">
    <property type="term" value="P:cell division"/>
    <property type="evidence" value="ECO:0007669"/>
    <property type="project" value="UniProtKB-KW"/>
</dbReference>
<proteinExistence type="inferred from homology"/>
<dbReference type="NCBIfam" id="TIGR01087">
    <property type="entry name" value="murD"/>
    <property type="match status" value="1"/>
</dbReference>
<evidence type="ECO:0000256" key="1">
    <source>
        <dbReference type="ARBA" id="ARBA00004496"/>
    </source>
</evidence>
<keyword evidence="6 7" id="KW-0067">ATP-binding</keyword>
<dbReference type="OrthoDB" id="9809796at2"/>
<dbReference type="UniPathway" id="UPA00219"/>
<dbReference type="PATRIC" id="fig|1806891.3.peg.522"/>
<dbReference type="SUPFAM" id="SSF53244">
    <property type="entry name" value="MurD-like peptide ligases, peptide-binding domain"/>
    <property type="match status" value="1"/>
</dbReference>
<dbReference type="Pfam" id="PF02875">
    <property type="entry name" value="Mur_ligase_C"/>
    <property type="match status" value="1"/>
</dbReference>
<dbReference type="Proteomes" id="UP000078162">
    <property type="component" value="Chromosome"/>
</dbReference>
<dbReference type="GO" id="GO:0009252">
    <property type="term" value="P:peptidoglycan biosynthetic process"/>
    <property type="evidence" value="ECO:0007669"/>
    <property type="project" value="UniProtKB-UniRule"/>
</dbReference>
<dbReference type="InterPro" id="IPR005762">
    <property type="entry name" value="MurD"/>
</dbReference>
<evidence type="ECO:0000259" key="10">
    <source>
        <dbReference type="Pfam" id="PF08245"/>
    </source>
</evidence>
<dbReference type="GO" id="GO:0005524">
    <property type="term" value="F:ATP binding"/>
    <property type="evidence" value="ECO:0007669"/>
    <property type="project" value="UniProtKB-UniRule"/>
</dbReference>
<keyword evidence="7 8" id="KW-0961">Cell wall biogenesis/degradation</keyword>
<dbReference type="EMBL" id="CP014639">
    <property type="protein sequence ID" value="ANH78700.1"/>
    <property type="molecule type" value="Genomic_DNA"/>
</dbReference>
<dbReference type="GO" id="GO:0008360">
    <property type="term" value="P:regulation of cell shape"/>
    <property type="evidence" value="ECO:0007669"/>
    <property type="project" value="UniProtKB-KW"/>
</dbReference>
<protein>
    <recommendedName>
        <fullName evidence="7 8">UDP-N-acetylmuramoylalanine--D-glutamate ligase</fullName>
        <ecNumber evidence="7 8">6.3.2.9</ecNumber>
    </recommendedName>
    <alternativeName>
        <fullName evidence="7">D-glutamic acid-adding enzyme</fullName>
    </alternativeName>
    <alternativeName>
        <fullName evidence="7">UDP-N-acetylmuramoyl-L-alanyl-D-glutamate synthetase</fullName>
    </alternativeName>
</protein>
<dbReference type="InterPro" id="IPR036565">
    <property type="entry name" value="Mur-like_cat_sf"/>
</dbReference>
<dbReference type="GO" id="GO:0008764">
    <property type="term" value="F:UDP-N-acetylmuramoylalanine-D-glutamate ligase activity"/>
    <property type="evidence" value="ECO:0007669"/>
    <property type="project" value="UniProtKB-UniRule"/>
</dbReference>
<evidence type="ECO:0000313" key="12">
    <source>
        <dbReference type="Proteomes" id="UP000078162"/>
    </source>
</evidence>
<keyword evidence="7 8" id="KW-0573">Peptidoglycan synthesis</keyword>
<feature type="domain" description="Mur ligase central" evidence="10">
    <location>
        <begin position="106"/>
        <end position="208"/>
    </location>
</feature>
<comment type="subcellular location">
    <subcellularLocation>
        <location evidence="1 7 8">Cytoplasm</location>
    </subcellularLocation>
</comment>
<dbReference type="GO" id="GO:0005737">
    <property type="term" value="C:cytoplasm"/>
    <property type="evidence" value="ECO:0007669"/>
    <property type="project" value="UniProtKB-SubCell"/>
</dbReference>
<reference evidence="11 12" key="1">
    <citation type="submission" date="2016-03" db="EMBL/GenBank/DDBJ databases">
        <title>Culture-independent genomics supports pathogen discovery for uncultivable bacteria within the genus Chlamydia.</title>
        <authorList>
            <person name="Taylor-Brown A."/>
            <person name="Bachmann N.L."/>
            <person name="Borel N."/>
            <person name="Polkinghorne A."/>
        </authorList>
    </citation>
    <scope>NUCLEOTIDE SEQUENCE [LARGE SCALE GENOMIC DNA]</scope>
    <source>
        <strain evidence="11 12">2742-308</strain>
    </source>
</reference>
<dbReference type="Pfam" id="PF21799">
    <property type="entry name" value="MurD-like_N"/>
    <property type="match status" value="1"/>
</dbReference>
<dbReference type="InterPro" id="IPR036615">
    <property type="entry name" value="Mur_ligase_C_dom_sf"/>
</dbReference>
<evidence type="ECO:0000256" key="3">
    <source>
        <dbReference type="ARBA" id="ARBA00022490"/>
    </source>
</evidence>
<evidence type="ECO:0000313" key="11">
    <source>
        <dbReference type="EMBL" id="ANH78700.1"/>
    </source>
</evidence>
<dbReference type="KEGG" id="csaz:Cs308_0530"/>
<dbReference type="Gene3D" id="3.40.50.720">
    <property type="entry name" value="NAD(P)-binding Rossmann-like Domain"/>
    <property type="match status" value="1"/>
</dbReference>
<gene>
    <name evidence="7" type="primary">murD</name>
    <name evidence="11" type="ORF">Cs308_0530</name>
</gene>
<accession>A0A1A9HUM0</accession>
<dbReference type="AlphaFoldDB" id="A0A1A9HUM0"/>
<dbReference type="SUPFAM" id="SSF53623">
    <property type="entry name" value="MurD-like peptide ligases, catalytic domain"/>
    <property type="match status" value="1"/>
</dbReference>
<keyword evidence="4 7" id="KW-0436">Ligase</keyword>
<dbReference type="GO" id="GO:0071555">
    <property type="term" value="P:cell wall organization"/>
    <property type="evidence" value="ECO:0007669"/>
    <property type="project" value="UniProtKB-KW"/>
</dbReference>
<evidence type="ECO:0000256" key="7">
    <source>
        <dbReference type="HAMAP-Rule" id="MF_00639"/>
    </source>
</evidence>
<feature type="domain" description="Mur ligase C-terminal" evidence="9">
    <location>
        <begin position="278"/>
        <end position="388"/>
    </location>
</feature>
<dbReference type="HAMAP" id="MF_00639">
    <property type="entry name" value="MurD"/>
    <property type="match status" value="1"/>
</dbReference>
<dbReference type="InterPro" id="IPR013221">
    <property type="entry name" value="Mur_ligase_cen"/>
</dbReference>
<keyword evidence="3 7" id="KW-0963">Cytoplasm</keyword>
<name>A0A1A9HUM0_9CHLA</name>
<dbReference type="SUPFAM" id="SSF51984">
    <property type="entry name" value="MurCD N-terminal domain"/>
    <property type="match status" value="1"/>
</dbReference>
<comment type="catalytic activity">
    <reaction evidence="7 8">
        <text>UDP-N-acetyl-alpha-D-muramoyl-L-alanine + D-glutamate + ATP = UDP-N-acetyl-alpha-D-muramoyl-L-alanyl-D-glutamate + ADP + phosphate + H(+)</text>
        <dbReference type="Rhea" id="RHEA:16429"/>
        <dbReference type="ChEBI" id="CHEBI:15378"/>
        <dbReference type="ChEBI" id="CHEBI:29986"/>
        <dbReference type="ChEBI" id="CHEBI:30616"/>
        <dbReference type="ChEBI" id="CHEBI:43474"/>
        <dbReference type="ChEBI" id="CHEBI:83898"/>
        <dbReference type="ChEBI" id="CHEBI:83900"/>
        <dbReference type="ChEBI" id="CHEBI:456216"/>
        <dbReference type="EC" id="6.3.2.9"/>
    </reaction>
</comment>
<keyword evidence="12" id="KW-1185">Reference proteome</keyword>
<evidence type="ECO:0000256" key="6">
    <source>
        <dbReference type="ARBA" id="ARBA00022840"/>
    </source>
</evidence>
<dbReference type="Pfam" id="PF08245">
    <property type="entry name" value="Mur_ligase_M"/>
    <property type="match status" value="1"/>
</dbReference>
<evidence type="ECO:0000256" key="8">
    <source>
        <dbReference type="RuleBase" id="RU003664"/>
    </source>
</evidence>
<dbReference type="PANTHER" id="PTHR43692">
    <property type="entry name" value="UDP-N-ACETYLMURAMOYLALANINE--D-GLUTAMATE LIGASE"/>
    <property type="match status" value="1"/>
</dbReference>
<sequence length="418" mass="46185">MSQRVLVLGMGITGQSAAKFLHEQGHYILGVDRSLDALKAKEFFHERFLEEEQDFPEDIDLVVRSPGVQPSHPWVIEALQRQIPTDTDIQIAFRTAEFQRYPSLGITGSNGKTTTALFLTHLFHVLGIPAIVMGNIGLSVLNQMLQPGIRVVEISSFQLATQNQLLPVLSGATLLNFSQNHLDYHKTLDMYFEAKSRIQKCLNDKGSLWIGEGLSIGKPYQMYMEEIQAIFDKGSALKPLYLHDRNNYCAAYALANEVCHVSLDNFLKAILTFEKPPHRIEYLGEKDGVHYINDSKATTVSSVGKALVALGQKIIVILGGKNKGGDFSSLISVLTHTAKHIIVMGESQEEIATALCNTVPLTRTKNLQEAVHVAQIIAQPGDNILLSPGCASFDQFQSFEERGALFKQLIRGNGGKLL</sequence>
<organism evidence="11 12">
    <name type="scientific">Candidatus Chlamydia sanziniae</name>
    <dbReference type="NCBI Taxonomy" id="1806891"/>
    <lineage>
        <taxon>Bacteria</taxon>
        <taxon>Pseudomonadati</taxon>
        <taxon>Chlamydiota</taxon>
        <taxon>Chlamydiia</taxon>
        <taxon>Chlamydiales</taxon>
        <taxon>Chlamydiaceae</taxon>
        <taxon>Chlamydia/Chlamydophila group</taxon>
        <taxon>Chlamydia</taxon>
    </lineage>
</organism>
<comment type="function">
    <text evidence="7 8">Cell wall formation. Catalyzes the addition of glutamate to the nucleotide precursor UDP-N-acetylmuramoyl-L-alanine (UMA).</text>
</comment>
<dbReference type="Gene3D" id="3.40.1190.10">
    <property type="entry name" value="Mur-like, catalytic domain"/>
    <property type="match status" value="1"/>
</dbReference>
<feature type="binding site" evidence="7">
    <location>
        <begin position="108"/>
        <end position="114"/>
    </location>
    <ligand>
        <name>ATP</name>
        <dbReference type="ChEBI" id="CHEBI:30616"/>
    </ligand>
</feature>
<dbReference type="EC" id="6.3.2.9" evidence="7 8"/>
<comment type="pathway">
    <text evidence="2 7 8">Cell wall biogenesis; peptidoglycan biosynthesis.</text>
</comment>
<keyword evidence="7 8" id="KW-0131">Cell cycle</keyword>
<evidence type="ECO:0000256" key="4">
    <source>
        <dbReference type="ARBA" id="ARBA00022598"/>
    </source>
</evidence>
<keyword evidence="5 7" id="KW-0547">Nucleotide-binding</keyword>
<dbReference type="PANTHER" id="PTHR43692:SF1">
    <property type="entry name" value="UDP-N-ACETYLMURAMOYLALANINE--D-GLUTAMATE LIGASE"/>
    <property type="match status" value="1"/>
</dbReference>